<dbReference type="HOGENOM" id="CLU_2461873_0_0_2"/>
<dbReference type="AlphaFoldDB" id="A0A060HJF5"/>
<keyword evidence="3" id="KW-1185">Reference proteome</keyword>
<evidence type="ECO:0000313" key="3">
    <source>
        <dbReference type="Proteomes" id="UP000027093"/>
    </source>
</evidence>
<feature type="compositionally biased region" description="Basic residues" evidence="1">
    <location>
        <begin position="10"/>
        <end position="22"/>
    </location>
</feature>
<reference evidence="2 3" key="1">
    <citation type="journal article" date="2014" name="Int. J. Syst. Evol. Microbiol.">
        <title>Nitrososphaera viennensis gen. nov., sp. nov., an aerobic and mesophilic, ammonia-oxidizing archaeon from soil and a member of the archaeal phylum Thaumarchaeota.</title>
        <authorList>
            <person name="Stieglmeier M."/>
            <person name="Klingl A."/>
            <person name="Alves R.J."/>
            <person name="Rittmann S.K."/>
            <person name="Melcher M."/>
            <person name="Leisch N."/>
            <person name="Schleper C."/>
        </authorList>
    </citation>
    <scope>NUCLEOTIDE SEQUENCE [LARGE SCALE GENOMIC DNA]</scope>
    <source>
        <strain evidence="2">EN76</strain>
    </source>
</reference>
<gene>
    <name evidence="2" type="ORF">NVIE_014180</name>
</gene>
<dbReference type="STRING" id="926571.NVIE_014180"/>
<dbReference type="KEGG" id="nvn:NVIE_014180"/>
<name>A0A060HJF5_9ARCH</name>
<feature type="region of interest" description="Disordered" evidence="1">
    <location>
        <begin position="1"/>
        <end position="31"/>
    </location>
</feature>
<proteinExistence type="predicted"/>
<organism evidence="2 3">
    <name type="scientific">Nitrososphaera viennensis EN76</name>
    <dbReference type="NCBI Taxonomy" id="926571"/>
    <lineage>
        <taxon>Archaea</taxon>
        <taxon>Nitrososphaerota</taxon>
        <taxon>Nitrososphaeria</taxon>
        <taxon>Nitrososphaerales</taxon>
        <taxon>Nitrososphaeraceae</taxon>
        <taxon>Nitrososphaera</taxon>
    </lineage>
</organism>
<sequence length="88" mass="9636">MNQSAFNRSTARKTRKKKKRGRPQQAIANKAPVGDVKKMVDEAIGPNLQTAYGIQVVPEFPAPLLLSVDAIAAVAAITRYRKGRFRSA</sequence>
<dbReference type="GeneID" id="74946681"/>
<dbReference type="RefSeq" id="WP_075054619.1">
    <property type="nucleotide sequence ID" value="NZ_CP007536.1"/>
</dbReference>
<evidence type="ECO:0000313" key="2">
    <source>
        <dbReference type="EMBL" id="AIC15658.1"/>
    </source>
</evidence>
<evidence type="ECO:0000256" key="1">
    <source>
        <dbReference type="SAM" id="MobiDB-lite"/>
    </source>
</evidence>
<dbReference type="EMBL" id="CP007536">
    <property type="protein sequence ID" value="AIC15658.1"/>
    <property type="molecule type" value="Genomic_DNA"/>
</dbReference>
<protein>
    <submittedName>
        <fullName evidence="2">Uncharacterized protein</fullName>
    </submittedName>
</protein>
<dbReference type="Proteomes" id="UP000027093">
    <property type="component" value="Chromosome"/>
</dbReference>
<accession>A0A060HJF5</accession>